<dbReference type="GO" id="GO:0030674">
    <property type="term" value="F:protein-macromolecule adaptor activity"/>
    <property type="evidence" value="ECO:0007669"/>
    <property type="project" value="TreeGrafter"/>
</dbReference>
<organism evidence="14 15">
    <name type="scientific">Botryobasidium botryosum (strain FD-172 SS1)</name>
    <dbReference type="NCBI Taxonomy" id="930990"/>
    <lineage>
        <taxon>Eukaryota</taxon>
        <taxon>Fungi</taxon>
        <taxon>Dikarya</taxon>
        <taxon>Basidiomycota</taxon>
        <taxon>Agaricomycotina</taxon>
        <taxon>Agaricomycetes</taxon>
        <taxon>Cantharellales</taxon>
        <taxon>Botryobasidiaceae</taxon>
        <taxon>Botryobasidium</taxon>
    </lineage>
</organism>
<evidence type="ECO:0000256" key="7">
    <source>
        <dbReference type="ARBA" id="ARBA00022989"/>
    </source>
</evidence>
<keyword evidence="15" id="KW-1185">Reference proteome</keyword>
<evidence type="ECO:0000256" key="5">
    <source>
        <dbReference type="ARBA" id="ARBA00022824"/>
    </source>
</evidence>
<evidence type="ECO:0000256" key="13">
    <source>
        <dbReference type="SAM" id="Phobius"/>
    </source>
</evidence>
<evidence type="ECO:0000256" key="4">
    <source>
        <dbReference type="ARBA" id="ARBA00022692"/>
    </source>
</evidence>
<dbReference type="Proteomes" id="UP000027195">
    <property type="component" value="Unassembled WGS sequence"/>
</dbReference>
<dbReference type="InParanoid" id="A0A067MWP2"/>
<sequence>LPQHAGWLPRWQLLVSSLAVFNTVQNLVTLSLTKRVYNGAPHQVTPLQSRTFAVWTFTAAIVRLYCAYHITEKTQVPFNVFIYDITIWSYIIALAHFGSELIFYRTTNLTGPVISPFIVATTSLTWMLSQYTFYVKE</sequence>
<comment type="similarity">
    <text evidence="2">Belongs to the ERG28 family.</text>
</comment>
<dbReference type="OrthoDB" id="6485510at2759"/>
<evidence type="ECO:0000313" key="14">
    <source>
        <dbReference type="EMBL" id="KDQ15956.1"/>
    </source>
</evidence>
<dbReference type="InterPro" id="IPR005352">
    <property type="entry name" value="Erg28"/>
</dbReference>
<keyword evidence="10 13" id="KW-0472">Membrane</keyword>
<feature type="transmembrane region" description="Helical" evidence="13">
    <location>
        <begin position="76"/>
        <end position="97"/>
    </location>
</feature>
<keyword evidence="7 13" id="KW-1133">Transmembrane helix</keyword>
<protein>
    <recommendedName>
        <fullName evidence="16">Erg28-like protein</fullName>
    </recommendedName>
</protein>
<evidence type="ECO:0000256" key="8">
    <source>
        <dbReference type="ARBA" id="ARBA00023011"/>
    </source>
</evidence>
<accession>A0A067MWP2</accession>
<evidence type="ECO:0000313" key="15">
    <source>
        <dbReference type="Proteomes" id="UP000027195"/>
    </source>
</evidence>
<dbReference type="EMBL" id="KL198030">
    <property type="protein sequence ID" value="KDQ15956.1"/>
    <property type="molecule type" value="Genomic_DNA"/>
</dbReference>
<keyword evidence="12" id="KW-0753">Steroid metabolism</keyword>
<reference evidence="15" key="1">
    <citation type="journal article" date="2014" name="Proc. Natl. Acad. Sci. U.S.A.">
        <title>Extensive sampling of basidiomycete genomes demonstrates inadequacy of the white-rot/brown-rot paradigm for wood decay fungi.</title>
        <authorList>
            <person name="Riley R."/>
            <person name="Salamov A.A."/>
            <person name="Brown D.W."/>
            <person name="Nagy L.G."/>
            <person name="Floudas D."/>
            <person name="Held B.W."/>
            <person name="Levasseur A."/>
            <person name="Lombard V."/>
            <person name="Morin E."/>
            <person name="Otillar R."/>
            <person name="Lindquist E.A."/>
            <person name="Sun H."/>
            <person name="LaButti K.M."/>
            <person name="Schmutz J."/>
            <person name="Jabbour D."/>
            <person name="Luo H."/>
            <person name="Baker S.E."/>
            <person name="Pisabarro A.G."/>
            <person name="Walton J.D."/>
            <person name="Blanchette R.A."/>
            <person name="Henrissat B."/>
            <person name="Martin F."/>
            <person name="Cullen D."/>
            <person name="Hibbett D.S."/>
            <person name="Grigoriev I.V."/>
        </authorList>
    </citation>
    <scope>NUCLEOTIDE SEQUENCE [LARGE SCALE GENOMIC DNA]</scope>
    <source>
        <strain evidence="15">FD-172 SS1</strain>
    </source>
</reference>
<keyword evidence="11" id="KW-1207">Sterol metabolism</keyword>
<keyword evidence="6" id="KW-0752">Steroid biosynthesis</keyword>
<dbReference type="GO" id="GO:0005789">
    <property type="term" value="C:endoplasmic reticulum membrane"/>
    <property type="evidence" value="ECO:0007669"/>
    <property type="project" value="UniProtKB-SubCell"/>
</dbReference>
<feature type="transmembrane region" description="Helical" evidence="13">
    <location>
        <begin position="52"/>
        <end position="70"/>
    </location>
</feature>
<keyword evidence="8" id="KW-0756">Sterol biosynthesis</keyword>
<proteinExistence type="inferred from homology"/>
<keyword evidence="9" id="KW-0443">Lipid metabolism</keyword>
<comment type="subcellular location">
    <subcellularLocation>
        <location evidence="1">Endoplasmic reticulum membrane</location>
        <topology evidence="1">Multi-pass membrane protein</topology>
    </subcellularLocation>
</comment>
<dbReference type="PANTHER" id="PTHR15451:SF19">
    <property type="entry name" value="ERGOSTEROL BIOSYNTHETIC PROTEIN 28 HOMOLOG"/>
    <property type="match status" value="1"/>
</dbReference>
<evidence type="ECO:0000256" key="3">
    <source>
        <dbReference type="ARBA" id="ARBA00022516"/>
    </source>
</evidence>
<feature type="transmembrane region" description="Helical" evidence="13">
    <location>
        <begin position="12"/>
        <end position="32"/>
    </location>
</feature>
<gene>
    <name evidence="14" type="ORF">BOTBODRAFT_107885</name>
</gene>
<keyword evidence="5" id="KW-0256">Endoplasmic reticulum</keyword>
<evidence type="ECO:0008006" key="16">
    <source>
        <dbReference type="Google" id="ProtNLM"/>
    </source>
</evidence>
<dbReference type="FunCoup" id="A0A067MWP2">
    <property type="interactions" value="175"/>
</dbReference>
<evidence type="ECO:0000256" key="9">
    <source>
        <dbReference type="ARBA" id="ARBA00023098"/>
    </source>
</evidence>
<dbReference type="AlphaFoldDB" id="A0A067MWP2"/>
<dbReference type="HOGENOM" id="CLU_114589_0_0_1"/>
<dbReference type="GO" id="GO:0016126">
    <property type="term" value="P:sterol biosynthetic process"/>
    <property type="evidence" value="ECO:0007669"/>
    <property type="project" value="UniProtKB-KW"/>
</dbReference>
<feature type="transmembrane region" description="Helical" evidence="13">
    <location>
        <begin position="109"/>
        <end position="128"/>
    </location>
</feature>
<name>A0A067MWP2_BOTB1</name>
<keyword evidence="3" id="KW-0444">Lipid biosynthesis</keyword>
<dbReference type="PANTHER" id="PTHR15451">
    <property type="entry name" value="ERGOSTEROL BIOSYNTHETIC PROTEIN 28-RELATED"/>
    <property type="match status" value="1"/>
</dbReference>
<evidence type="ECO:0000256" key="12">
    <source>
        <dbReference type="ARBA" id="ARBA00023221"/>
    </source>
</evidence>
<evidence type="ECO:0000256" key="1">
    <source>
        <dbReference type="ARBA" id="ARBA00004477"/>
    </source>
</evidence>
<dbReference type="STRING" id="930990.A0A067MWP2"/>
<dbReference type="Pfam" id="PF03694">
    <property type="entry name" value="Erg28"/>
    <property type="match status" value="1"/>
</dbReference>
<evidence type="ECO:0000256" key="6">
    <source>
        <dbReference type="ARBA" id="ARBA00022955"/>
    </source>
</evidence>
<keyword evidence="4 13" id="KW-0812">Transmembrane</keyword>
<evidence type="ECO:0000256" key="10">
    <source>
        <dbReference type="ARBA" id="ARBA00023136"/>
    </source>
</evidence>
<evidence type="ECO:0000256" key="11">
    <source>
        <dbReference type="ARBA" id="ARBA00023166"/>
    </source>
</evidence>
<evidence type="ECO:0000256" key="2">
    <source>
        <dbReference type="ARBA" id="ARBA00005377"/>
    </source>
</evidence>
<feature type="non-terminal residue" evidence="14">
    <location>
        <position position="1"/>
    </location>
</feature>